<dbReference type="HOGENOM" id="CLU_138469_0_0_6"/>
<dbReference type="RefSeq" id="WP_005368407.1">
    <property type="nucleotide sequence ID" value="NZ_CM001475.1"/>
</dbReference>
<keyword evidence="2" id="KW-1185">Reference proteome</keyword>
<name>H8GJ83_METAL</name>
<organism evidence="1 2">
    <name type="scientific">Methylomicrobium album BG8</name>
    <dbReference type="NCBI Taxonomy" id="686340"/>
    <lineage>
        <taxon>Bacteria</taxon>
        <taxon>Pseudomonadati</taxon>
        <taxon>Pseudomonadota</taxon>
        <taxon>Gammaproteobacteria</taxon>
        <taxon>Methylococcales</taxon>
        <taxon>Methylococcaceae</taxon>
        <taxon>Methylomicrobium</taxon>
    </lineage>
</organism>
<evidence type="ECO:0000313" key="2">
    <source>
        <dbReference type="Proteomes" id="UP000005090"/>
    </source>
</evidence>
<dbReference type="Proteomes" id="UP000005090">
    <property type="component" value="Chromosome"/>
</dbReference>
<gene>
    <name evidence="1" type="ORF">Metal_0030</name>
</gene>
<proteinExistence type="predicted"/>
<dbReference type="AlphaFoldDB" id="H8GJ83"/>
<dbReference type="eggNOG" id="ENOG50334RD">
    <property type="taxonomic scope" value="Bacteria"/>
</dbReference>
<accession>H8GJ83</accession>
<protein>
    <submittedName>
        <fullName evidence="1">Uncharacterized protein</fullName>
    </submittedName>
</protein>
<dbReference type="EMBL" id="CM001475">
    <property type="protein sequence ID" value="EIC27900.1"/>
    <property type="molecule type" value="Genomic_DNA"/>
</dbReference>
<evidence type="ECO:0000313" key="1">
    <source>
        <dbReference type="EMBL" id="EIC27900.1"/>
    </source>
</evidence>
<sequence length="162" mass="18312">MTFLAVKTRTFPKTSKEHYLTGLTALNIPAPEGTGDWHFAETFEGFAGRPPGPYQLAGETLMNTRPLLGDTGIFDARSRLEPYHLELPPGSVYTADHYRAIADMVLNAVVRGQPFEESIDPDDWLPEADEQARLLRLLEVAKPFLNVEQWHRIISWISQSMM</sequence>
<reference evidence="1 2" key="1">
    <citation type="journal article" date="2013" name="Genome Announc.">
        <title>Genome Sequence of the Obligate Gammaproteobacterial Methanotroph Methylomicrobium album Strain BG8.</title>
        <authorList>
            <person name="Kits K.D."/>
            <person name="Kalyuzhnaya M.G."/>
            <person name="Klotz M.G."/>
            <person name="Jetten M.S."/>
            <person name="Op den Camp H.J."/>
            <person name="Vuilleumier S."/>
            <person name="Bringel F."/>
            <person name="Dispirito A.A."/>
            <person name="Murrell J.C."/>
            <person name="Bruce D."/>
            <person name="Cheng J.F."/>
            <person name="Copeland A."/>
            <person name="Goodwin L."/>
            <person name="Hauser L."/>
            <person name="Lajus A."/>
            <person name="Land M.L."/>
            <person name="Lapidus A."/>
            <person name="Lucas S."/>
            <person name="Medigue C."/>
            <person name="Pitluck S."/>
            <person name="Woyke T."/>
            <person name="Zeytun A."/>
            <person name="Stein L.Y."/>
        </authorList>
    </citation>
    <scope>NUCLEOTIDE SEQUENCE [LARGE SCALE GENOMIC DNA]</scope>
    <source>
        <strain evidence="1 2">BG8</strain>
    </source>
</reference>